<gene>
    <name evidence="5" type="ORF">HCG48_01475</name>
</gene>
<evidence type="ECO:0000256" key="1">
    <source>
        <dbReference type="ARBA" id="ARBA00022549"/>
    </source>
</evidence>
<dbReference type="GO" id="GO:0030089">
    <property type="term" value="C:phycobilisome"/>
    <property type="evidence" value="ECO:0007669"/>
    <property type="project" value="UniProtKB-KW"/>
</dbReference>
<dbReference type="RefSeq" id="WP_168567572.1">
    <property type="nucleotide sequence ID" value="NZ_CP051167.1"/>
</dbReference>
<feature type="region of interest" description="Disordered" evidence="3">
    <location>
        <begin position="29"/>
        <end position="92"/>
    </location>
</feature>
<feature type="compositionally biased region" description="Basic and acidic residues" evidence="3">
    <location>
        <begin position="157"/>
        <end position="174"/>
    </location>
</feature>
<sequence length="399" mass="43428">MTLKRHLFLLASFTCLGIVESSLVRTSFATPSTEGRGMGSVVTPGEIAPLTPENSALSADGTTVGVGSSSEPLSPTRIAQNDSESERPKPKKSRSKKELLWWAVLGFGTLLAAGAFVGAFYWLTRPLEEDDPLETEAFDDELAHKDLDLGESEEIPDEKAPPSDREASDQDDRPLNLPQAPQIFSKPPPPSPPPPIDGGLNGYNDVAGSDLSPMTSGTSQPPAPMPTPPATPVRVEPTHSRPNIDRVEALIAELQRCDPQKRSKIIWELTQCGDSRAIEPLVNLMVECDSQQRSAIVAAIAKIGTRVLQPMNRGLSVALKDRNPDVRKNAIRDITLFYDLVLQISQFLQHAVDDTDEEVRQAATWAVSQLTRFQGRADLESRSALPSWSHPPEAPEDIP</sequence>
<keyword evidence="4" id="KW-1133">Transmembrane helix</keyword>
<feature type="compositionally biased region" description="Polar residues" evidence="3">
    <location>
        <begin position="52"/>
        <end position="82"/>
    </location>
</feature>
<evidence type="ECO:0000256" key="3">
    <source>
        <dbReference type="SAM" id="MobiDB-lite"/>
    </source>
</evidence>
<evidence type="ECO:0000256" key="4">
    <source>
        <dbReference type="SAM" id="Phobius"/>
    </source>
</evidence>
<protein>
    <submittedName>
        <fullName evidence="5">HEAT repeat domain-containing protein</fullName>
    </submittedName>
</protein>
<evidence type="ECO:0000313" key="6">
    <source>
        <dbReference type="Proteomes" id="UP000500857"/>
    </source>
</evidence>
<dbReference type="Gene3D" id="1.25.10.10">
    <property type="entry name" value="Leucine-rich Repeat Variant"/>
    <property type="match status" value="1"/>
</dbReference>
<evidence type="ECO:0000256" key="2">
    <source>
        <dbReference type="ARBA" id="ARBA00022738"/>
    </source>
</evidence>
<keyword evidence="4" id="KW-0812">Transmembrane</keyword>
<dbReference type="EMBL" id="CP051167">
    <property type="protein sequence ID" value="QIZ69415.1"/>
    <property type="molecule type" value="Genomic_DNA"/>
</dbReference>
<evidence type="ECO:0000313" key="5">
    <source>
        <dbReference type="EMBL" id="QIZ69415.1"/>
    </source>
</evidence>
<name>A0A6H1TSJ7_9CYAN</name>
<dbReference type="SUPFAM" id="SSF48371">
    <property type="entry name" value="ARM repeat"/>
    <property type="match status" value="1"/>
</dbReference>
<dbReference type="InterPro" id="IPR016024">
    <property type="entry name" value="ARM-type_fold"/>
</dbReference>
<dbReference type="Proteomes" id="UP000500857">
    <property type="component" value="Chromosome"/>
</dbReference>
<proteinExistence type="predicted"/>
<keyword evidence="2" id="KW-0605">Phycobilisome</keyword>
<feature type="compositionally biased region" description="Pro residues" evidence="3">
    <location>
        <begin position="186"/>
        <end position="196"/>
    </location>
</feature>
<dbReference type="AlphaFoldDB" id="A0A6H1TSJ7"/>
<dbReference type="Pfam" id="PF13646">
    <property type="entry name" value="HEAT_2"/>
    <property type="match status" value="1"/>
</dbReference>
<feature type="transmembrane region" description="Helical" evidence="4">
    <location>
        <begin position="99"/>
        <end position="123"/>
    </location>
</feature>
<feature type="compositionally biased region" description="Pro residues" evidence="3">
    <location>
        <begin position="221"/>
        <end position="231"/>
    </location>
</feature>
<keyword evidence="4" id="KW-0472">Membrane</keyword>
<dbReference type="KEGG" id="oxy:HCG48_01475"/>
<organism evidence="5 6">
    <name type="scientific">Oxynema aestuarii AP17</name>
    <dbReference type="NCBI Taxonomy" id="2064643"/>
    <lineage>
        <taxon>Bacteria</taxon>
        <taxon>Bacillati</taxon>
        <taxon>Cyanobacteriota</taxon>
        <taxon>Cyanophyceae</taxon>
        <taxon>Oscillatoriophycideae</taxon>
        <taxon>Oscillatoriales</taxon>
        <taxon>Oscillatoriaceae</taxon>
        <taxon>Oxynema</taxon>
        <taxon>Oxynema aestuarii</taxon>
    </lineage>
</organism>
<keyword evidence="6" id="KW-1185">Reference proteome</keyword>
<keyword evidence="1" id="KW-0042">Antenna complex</keyword>
<feature type="region of interest" description="Disordered" evidence="3">
    <location>
        <begin position="148"/>
        <end position="238"/>
    </location>
</feature>
<accession>A0A6H1TSJ7</accession>
<reference evidence="5 6" key="1">
    <citation type="submission" date="2020-04" db="EMBL/GenBank/DDBJ databases">
        <authorList>
            <person name="Basu S."/>
            <person name="Maruthanayagam V."/>
            <person name="Chakraborty S."/>
            <person name="Pramanik A."/>
            <person name="Mukherjee J."/>
            <person name="Brink B."/>
        </authorList>
    </citation>
    <scope>NUCLEOTIDE SEQUENCE [LARGE SCALE GENOMIC DNA]</scope>
    <source>
        <strain evidence="5 6">AP17</strain>
    </source>
</reference>
<dbReference type="InterPro" id="IPR011989">
    <property type="entry name" value="ARM-like"/>
</dbReference>